<feature type="region of interest" description="Disordered" evidence="1">
    <location>
        <begin position="483"/>
        <end position="513"/>
    </location>
</feature>
<feature type="region of interest" description="Disordered" evidence="1">
    <location>
        <begin position="328"/>
        <end position="372"/>
    </location>
</feature>
<feature type="region of interest" description="Disordered" evidence="1">
    <location>
        <begin position="52"/>
        <end position="95"/>
    </location>
</feature>
<dbReference type="PANTHER" id="PTHR47071">
    <property type="entry name" value="PROTEIN TRM32"/>
    <property type="match status" value="1"/>
</dbReference>
<dbReference type="EMBL" id="OIVN01004513">
    <property type="protein sequence ID" value="SPD17831.1"/>
    <property type="molecule type" value="Genomic_DNA"/>
</dbReference>
<dbReference type="PANTHER" id="PTHR47071:SF9">
    <property type="entry name" value="TRM32-LIKE PROTEIN (DUF3741)"/>
    <property type="match status" value="1"/>
</dbReference>
<feature type="compositionally biased region" description="Basic and acidic residues" evidence="1">
    <location>
        <begin position="70"/>
        <end position="79"/>
    </location>
</feature>
<dbReference type="Pfam" id="PF12552">
    <property type="entry name" value="DUF3741"/>
    <property type="match status" value="1"/>
</dbReference>
<dbReference type="InterPro" id="IPR022212">
    <property type="entry name" value="DUF3741"/>
</dbReference>
<evidence type="ECO:0000259" key="3">
    <source>
        <dbReference type="Pfam" id="PF14309"/>
    </source>
</evidence>
<evidence type="ECO:0000313" key="4">
    <source>
        <dbReference type="EMBL" id="SPD17831.1"/>
    </source>
</evidence>
<reference evidence="4" key="1">
    <citation type="submission" date="2018-02" db="EMBL/GenBank/DDBJ databases">
        <authorList>
            <person name="Cohen D.B."/>
            <person name="Kent A.D."/>
        </authorList>
    </citation>
    <scope>NUCLEOTIDE SEQUENCE</scope>
</reference>
<organism evidence="4">
    <name type="scientific">Fagus sylvatica</name>
    <name type="common">Beechnut</name>
    <dbReference type="NCBI Taxonomy" id="28930"/>
    <lineage>
        <taxon>Eukaryota</taxon>
        <taxon>Viridiplantae</taxon>
        <taxon>Streptophyta</taxon>
        <taxon>Embryophyta</taxon>
        <taxon>Tracheophyta</taxon>
        <taxon>Spermatophyta</taxon>
        <taxon>Magnoliopsida</taxon>
        <taxon>eudicotyledons</taxon>
        <taxon>Gunneridae</taxon>
        <taxon>Pentapetalae</taxon>
        <taxon>rosids</taxon>
        <taxon>fabids</taxon>
        <taxon>Fagales</taxon>
        <taxon>Fagaceae</taxon>
        <taxon>Fagus</taxon>
    </lineage>
</organism>
<feature type="domain" description="DUF3741" evidence="2">
    <location>
        <begin position="258"/>
        <end position="301"/>
    </location>
</feature>
<name>A0A2N9I1V2_FAGSY</name>
<proteinExistence type="predicted"/>
<evidence type="ECO:0008006" key="5">
    <source>
        <dbReference type="Google" id="ProtNLM"/>
    </source>
</evidence>
<feature type="region of interest" description="Disordered" evidence="1">
    <location>
        <begin position="171"/>
        <end position="195"/>
    </location>
</feature>
<dbReference type="AlphaFoldDB" id="A0A2N9I1V2"/>
<protein>
    <recommendedName>
        <fullName evidence="5">DUF4378 domain-containing protein</fullName>
    </recommendedName>
</protein>
<evidence type="ECO:0000259" key="2">
    <source>
        <dbReference type="Pfam" id="PF12552"/>
    </source>
</evidence>
<accession>A0A2N9I1V2</accession>
<feature type="region of interest" description="Disordered" evidence="1">
    <location>
        <begin position="536"/>
        <end position="561"/>
    </location>
</feature>
<feature type="domain" description="DUF4378" evidence="3">
    <location>
        <begin position="782"/>
        <end position="942"/>
    </location>
</feature>
<dbReference type="InterPro" id="IPR044257">
    <property type="entry name" value="TRM32-like"/>
</dbReference>
<evidence type="ECO:0000256" key="1">
    <source>
        <dbReference type="SAM" id="MobiDB-lite"/>
    </source>
</evidence>
<dbReference type="InterPro" id="IPR025486">
    <property type="entry name" value="DUF4378"/>
</dbReference>
<dbReference type="Pfam" id="PF14309">
    <property type="entry name" value="DUF4378"/>
    <property type="match status" value="1"/>
</dbReference>
<sequence length="946" mass="106519">MGKHLQHKYSASPMENSDPGCVWSLLHTIKYHHWRYFKKRLTPKWHGNGIGRGRHVARVGNPVNDTNALSDDKMKKENSAEMDNSVVGKKMTLSTPESKGSVKARLKALISEEISTPESKGSVKARLKALISEEISKQKGRHHRSSSCPTRSHLMRSDSIHHLQHPDLDTLTDFELDDGSPRTVHQKHESSSFTSTLDPLPLVSCEDPITRNNGCEECGTMFTGDCLEHNLLDEYRKQPTENHTLFQEKLDDAKHMLEQKLIHAKELTTDASLQKKEFLDALDIINVNKNFLLKFLQDPDSPLAQHFHNQQAFSAKMGLTKCESLPLAGSTGGRGSGPSKLKHMQEGIESHAKEKKKFHVGSQSQKSDESKYSGDFVKQLMPYKTEYEADGILKPNKNTAEFANNSSLGSVHQLKNRSEIRENQVVVKRFKDLRQKIKHVIKESRKERHRITMDAILHKIPHGCEFSEERKKEIVNQLKDPAMNREGKYSPGSSYDSVASLSRGQTRHMRRTSSFNESMDRYCQLYETSFNREAKYRTSERSKLRKKEASSPPGNSPKSLARVLSLPNLTSCTYRSEDSSECFSSGIINRNVADVSVSIGSSFVEHKSLDLPIDSENRLHLDTLLESKIQENLVGAGEINVVAGDEAGPISITNHEADAKVGLIVDDFDNLTAKDIASHNEDIGPIEEPISQLEELIPVSLADSNFLEDTASTKEFLSSEDSEVKVRLLNGLDNLAKQQHESGMDTPKVAESGGELQKVEFLNYLTDHEILQLQVDAKDKAEFDYVRDILELSGFSGTESLGRWHSDDQPLDPLMFEEVEGCFLLDPGCSGNEEGGNCTHLLLFDLVNEVLMEIYGKSYSYFPMPLCPLSHIRPMPAGHHVLEEVWALISWYLCSRLEFHQSLDHVVSRDLTKRDGWMNLKFDSECVALELEDSIFDDLIEEVLLA</sequence>
<feature type="compositionally biased region" description="Polar residues" evidence="1">
    <location>
        <begin position="491"/>
        <end position="504"/>
    </location>
</feature>
<gene>
    <name evidence="4" type="ORF">FSB_LOCUS45713</name>
</gene>
<feature type="compositionally biased region" description="Basic and acidic residues" evidence="1">
    <location>
        <begin position="343"/>
        <end position="352"/>
    </location>
</feature>